<comment type="similarity">
    <text evidence="1">Belongs to the bacterial solute-binding protein 5 family.</text>
</comment>
<dbReference type="Gene3D" id="3.40.190.10">
    <property type="entry name" value="Periplasmic binding protein-like II"/>
    <property type="match status" value="1"/>
</dbReference>
<evidence type="ECO:0000256" key="2">
    <source>
        <dbReference type="ARBA" id="ARBA00022448"/>
    </source>
</evidence>
<keyword evidence="4" id="KW-0812">Transmembrane</keyword>
<feature type="transmembrane region" description="Helical" evidence="4">
    <location>
        <begin position="32"/>
        <end position="50"/>
    </location>
</feature>
<dbReference type="GO" id="GO:1904680">
    <property type="term" value="F:peptide transmembrane transporter activity"/>
    <property type="evidence" value="ECO:0007669"/>
    <property type="project" value="TreeGrafter"/>
</dbReference>
<reference evidence="6 7" key="1">
    <citation type="journal article" date="2015" name="Nature">
        <title>rRNA introns, odd ribosomes, and small enigmatic genomes across a large radiation of phyla.</title>
        <authorList>
            <person name="Brown C.T."/>
            <person name="Hug L.A."/>
            <person name="Thomas B.C."/>
            <person name="Sharon I."/>
            <person name="Castelle C.J."/>
            <person name="Singh A."/>
            <person name="Wilkins M.J."/>
            <person name="Williams K.H."/>
            <person name="Banfield J.F."/>
        </authorList>
    </citation>
    <scope>NUCLEOTIDE SEQUENCE [LARGE SCALE GENOMIC DNA]</scope>
</reference>
<dbReference type="InterPro" id="IPR000914">
    <property type="entry name" value="SBP_5_dom"/>
</dbReference>
<comment type="caution">
    <text evidence="6">The sequence shown here is derived from an EMBL/GenBank/DDBJ whole genome shotgun (WGS) entry which is preliminary data.</text>
</comment>
<evidence type="ECO:0000313" key="6">
    <source>
        <dbReference type="EMBL" id="KKT51813.1"/>
    </source>
</evidence>
<gene>
    <name evidence="6" type="ORF">VE96_C0025G0001</name>
</gene>
<proteinExistence type="inferred from homology"/>
<feature type="non-terminal residue" evidence="6">
    <location>
        <position position="553"/>
    </location>
</feature>
<dbReference type="GO" id="GO:0015833">
    <property type="term" value="P:peptide transport"/>
    <property type="evidence" value="ECO:0007669"/>
    <property type="project" value="TreeGrafter"/>
</dbReference>
<keyword evidence="4" id="KW-0472">Membrane</keyword>
<evidence type="ECO:0000256" key="1">
    <source>
        <dbReference type="ARBA" id="ARBA00005695"/>
    </source>
</evidence>
<organism evidence="6 7">
    <name type="scientific">candidate division Kazan bacterium GW2011_GWA1_44_22</name>
    <dbReference type="NCBI Taxonomy" id="1620410"/>
    <lineage>
        <taxon>Bacteria</taxon>
        <taxon>Bacteria division Kazan-3B-28</taxon>
    </lineage>
</organism>
<evidence type="ECO:0000313" key="7">
    <source>
        <dbReference type="Proteomes" id="UP000034752"/>
    </source>
</evidence>
<feature type="domain" description="Solute-binding protein family 5" evidence="5">
    <location>
        <begin position="106"/>
        <end position="471"/>
    </location>
</feature>
<protein>
    <submittedName>
        <fullName evidence="6">Extracellular solute-binding protein family 5</fullName>
    </submittedName>
</protein>
<dbReference type="PANTHER" id="PTHR30290:SF9">
    <property type="entry name" value="OLIGOPEPTIDE-BINDING PROTEIN APPA"/>
    <property type="match status" value="1"/>
</dbReference>
<dbReference type="Pfam" id="PF00496">
    <property type="entry name" value="SBP_bac_5"/>
    <property type="match status" value="1"/>
</dbReference>
<dbReference type="PIRSF" id="PIRSF002741">
    <property type="entry name" value="MppA"/>
    <property type="match status" value="1"/>
</dbReference>
<dbReference type="GO" id="GO:0042597">
    <property type="term" value="C:periplasmic space"/>
    <property type="evidence" value="ECO:0007669"/>
    <property type="project" value="UniProtKB-ARBA"/>
</dbReference>
<dbReference type="EMBL" id="LCIJ01000025">
    <property type="protein sequence ID" value="KKT51813.1"/>
    <property type="molecule type" value="Genomic_DNA"/>
</dbReference>
<evidence type="ECO:0000256" key="3">
    <source>
        <dbReference type="ARBA" id="ARBA00022729"/>
    </source>
</evidence>
<keyword evidence="3" id="KW-0732">Signal</keyword>
<dbReference type="AlphaFoldDB" id="A0A0G1HZ03"/>
<name>A0A0G1HZ03_UNCK3</name>
<accession>A0A0G1HZ03</accession>
<dbReference type="Gene3D" id="3.90.76.10">
    <property type="entry name" value="Dipeptide-binding Protein, Domain 1"/>
    <property type="match status" value="1"/>
</dbReference>
<dbReference type="PANTHER" id="PTHR30290">
    <property type="entry name" value="PERIPLASMIC BINDING COMPONENT OF ABC TRANSPORTER"/>
    <property type="match status" value="1"/>
</dbReference>
<dbReference type="Proteomes" id="UP000034752">
    <property type="component" value="Unassembled WGS sequence"/>
</dbReference>
<dbReference type="SUPFAM" id="SSF53850">
    <property type="entry name" value="Periplasmic binding protein-like II"/>
    <property type="match status" value="1"/>
</dbReference>
<dbReference type="GO" id="GO:0043190">
    <property type="term" value="C:ATP-binding cassette (ABC) transporter complex"/>
    <property type="evidence" value="ECO:0007669"/>
    <property type="project" value="InterPro"/>
</dbReference>
<dbReference type="InterPro" id="IPR030678">
    <property type="entry name" value="Peptide/Ni-bd"/>
</dbReference>
<sequence>MRWLSGSHRAGFIGLALLKVFASRFSRAEKLTMAGLLVLIVLALGGLAIWREQVGVERPLPGGVFVEGVIGKPQIINPLYARANTVEDDLVKLIFAGLVKTNPSREFIPDLAESWEVQNKGKTYVFKLRENLKWQDGEKLDADDVVFTIQVMQNEAYTGPYRTDWLSVTATAVDDRTVKIDLPDPSTFFLAKTTIGIIPSHLFALLPVAGIGEPTNNTAPIGAGPYQFSQTSGQEAISLEPNQYYYAGTPLIDKIVFVSFDSEKELLTALANGNITAGGFSGAIPTEDLLLPSSHQYIYPLPQYRAVFFNQFGENKAIIADVDVRQALAYATNKEKIIKEVAGGNAEIVNSPILSGFWGNLPDVKTYNYDLGAAANVLTKAGWKDTDNDKVLEKNKQRLAFTVTFKDDKTNALMADILKEGWQAIGAEVNLNPVNSNDLINTIIRPRNYEVLIFGQNLGADSDPYAYWHSSQTADPGLALSLMYDKDIDNPLEMARLSSDLGRAISYYHSFQNAFAKTVPAILLYRPNYTYLVDAKVKGTTESINISSTPDRF</sequence>
<dbReference type="Gene3D" id="3.10.105.10">
    <property type="entry name" value="Dipeptide-binding Protein, Domain 3"/>
    <property type="match status" value="1"/>
</dbReference>
<evidence type="ECO:0000259" key="5">
    <source>
        <dbReference type="Pfam" id="PF00496"/>
    </source>
</evidence>
<dbReference type="InterPro" id="IPR039424">
    <property type="entry name" value="SBP_5"/>
</dbReference>
<keyword evidence="4" id="KW-1133">Transmembrane helix</keyword>
<evidence type="ECO:0000256" key="4">
    <source>
        <dbReference type="SAM" id="Phobius"/>
    </source>
</evidence>
<keyword evidence="2" id="KW-0813">Transport</keyword>